<dbReference type="Proteomes" id="UP000617555">
    <property type="component" value="Unassembled WGS sequence"/>
</dbReference>
<proteinExistence type="predicted"/>
<evidence type="ECO:0008006" key="3">
    <source>
        <dbReference type="Google" id="ProtNLM"/>
    </source>
</evidence>
<reference evidence="2" key="1">
    <citation type="journal article" date="2019" name="Int. J. Syst. Evol. Microbiol.">
        <title>The Global Catalogue of Microorganisms (GCM) 10K type strain sequencing project: providing services to taxonomists for standard genome sequencing and annotation.</title>
        <authorList>
            <consortium name="The Broad Institute Genomics Platform"/>
            <consortium name="The Broad Institute Genome Sequencing Center for Infectious Disease"/>
            <person name="Wu L."/>
            <person name="Ma J."/>
        </authorList>
    </citation>
    <scope>NUCLEOTIDE SEQUENCE [LARGE SCALE GENOMIC DNA]</scope>
    <source>
        <strain evidence="2">CGMCC 1.15339</strain>
    </source>
</reference>
<comment type="caution">
    <text evidence="1">The sequence shown here is derived from an EMBL/GenBank/DDBJ whole genome shotgun (WGS) entry which is preliminary data.</text>
</comment>
<name>A0ABQ1JA78_9GAMM</name>
<dbReference type="PROSITE" id="PS51257">
    <property type="entry name" value="PROKAR_LIPOPROTEIN"/>
    <property type="match status" value="1"/>
</dbReference>
<organism evidence="1 2">
    <name type="scientific">Shewanella inventionis</name>
    <dbReference type="NCBI Taxonomy" id="1738770"/>
    <lineage>
        <taxon>Bacteria</taxon>
        <taxon>Pseudomonadati</taxon>
        <taxon>Pseudomonadota</taxon>
        <taxon>Gammaproteobacteria</taxon>
        <taxon>Alteromonadales</taxon>
        <taxon>Shewanellaceae</taxon>
        <taxon>Shewanella</taxon>
    </lineage>
</organism>
<evidence type="ECO:0000313" key="2">
    <source>
        <dbReference type="Proteomes" id="UP000617555"/>
    </source>
</evidence>
<sequence>MKLTIISLITLFLLGCAAAGVPYTSDPMTKLNYAYQLMGTQGRGLAAEKLGLEALADLEKSNNIYGMAEAHTFLGLFYKNKSYRENKDFYVKHNEYDPTASKSIKHFELAAEAFEADGDYWGVSKALFSMGNAYGTDNDYVNGCIKFKESLSVYKSDKNVFKGRTHPHNPAFKSFDAMIESFISKYCESGV</sequence>
<dbReference type="EMBL" id="BMII01000018">
    <property type="protein sequence ID" value="GGB62378.1"/>
    <property type="molecule type" value="Genomic_DNA"/>
</dbReference>
<evidence type="ECO:0000313" key="1">
    <source>
        <dbReference type="EMBL" id="GGB62378.1"/>
    </source>
</evidence>
<dbReference type="RefSeq" id="WP_188739588.1">
    <property type="nucleotide sequence ID" value="NZ_BMII01000018.1"/>
</dbReference>
<dbReference type="Gene3D" id="1.25.40.10">
    <property type="entry name" value="Tetratricopeptide repeat domain"/>
    <property type="match status" value="1"/>
</dbReference>
<keyword evidence="2" id="KW-1185">Reference proteome</keyword>
<dbReference type="SUPFAM" id="SSF48452">
    <property type="entry name" value="TPR-like"/>
    <property type="match status" value="1"/>
</dbReference>
<gene>
    <name evidence="1" type="ORF">GCM10011607_23920</name>
</gene>
<accession>A0ABQ1JA78</accession>
<protein>
    <recommendedName>
        <fullName evidence="3">Tetratricopeptide repeat protein</fullName>
    </recommendedName>
</protein>
<dbReference type="InterPro" id="IPR011990">
    <property type="entry name" value="TPR-like_helical_dom_sf"/>
</dbReference>